<dbReference type="InterPro" id="IPR000847">
    <property type="entry name" value="LysR_HTH_N"/>
</dbReference>
<protein>
    <submittedName>
        <fullName evidence="6">LysR family transcriptional regulator</fullName>
    </submittedName>
</protein>
<comment type="similarity">
    <text evidence="1">Belongs to the LysR transcriptional regulatory family.</text>
</comment>
<dbReference type="InterPro" id="IPR058163">
    <property type="entry name" value="LysR-type_TF_proteobact-type"/>
</dbReference>
<dbReference type="InterPro" id="IPR036390">
    <property type="entry name" value="WH_DNA-bd_sf"/>
</dbReference>
<proteinExistence type="inferred from homology"/>
<evidence type="ECO:0000256" key="2">
    <source>
        <dbReference type="ARBA" id="ARBA00023015"/>
    </source>
</evidence>
<dbReference type="Pfam" id="PF00126">
    <property type="entry name" value="HTH_1"/>
    <property type="match status" value="1"/>
</dbReference>
<dbReference type="PANTHER" id="PTHR30537:SF26">
    <property type="entry name" value="GLYCINE CLEAVAGE SYSTEM TRANSCRIPTIONAL ACTIVATOR"/>
    <property type="match status" value="1"/>
</dbReference>
<evidence type="ECO:0000256" key="1">
    <source>
        <dbReference type="ARBA" id="ARBA00009437"/>
    </source>
</evidence>
<organism evidence="6 7">
    <name type="scientific">Vibrio tetraodonis subsp. pristinus</name>
    <dbReference type="NCBI Taxonomy" id="2695891"/>
    <lineage>
        <taxon>Bacteria</taxon>
        <taxon>Pseudomonadati</taxon>
        <taxon>Pseudomonadota</taxon>
        <taxon>Gammaproteobacteria</taxon>
        <taxon>Vibrionales</taxon>
        <taxon>Vibrionaceae</taxon>
        <taxon>Vibrio</taxon>
    </lineage>
</organism>
<dbReference type="GO" id="GO:0043565">
    <property type="term" value="F:sequence-specific DNA binding"/>
    <property type="evidence" value="ECO:0007669"/>
    <property type="project" value="TreeGrafter"/>
</dbReference>
<evidence type="ECO:0000313" key="6">
    <source>
        <dbReference type="EMBL" id="MYM60039.1"/>
    </source>
</evidence>
<dbReference type="SUPFAM" id="SSF53850">
    <property type="entry name" value="Periplasmic binding protein-like II"/>
    <property type="match status" value="1"/>
</dbReference>
<evidence type="ECO:0000256" key="4">
    <source>
        <dbReference type="ARBA" id="ARBA00023163"/>
    </source>
</evidence>
<name>A0A6L8M2M7_9VIBR</name>
<dbReference type="PANTHER" id="PTHR30537">
    <property type="entry name" value="HTH-TYPE TRANSCRIPTIONAL REGULATOR"/>
    <property type="match status" value="1"/>
</dbReference>
<keyword evidence="7" id="KW-1185">Reference proteome</keyword>
<dbReference type="PROSITE" id="PS50931">
    <property type="entry name" value="HTH_LYSR"/>
    <property type="match status" value="1"/>
</dbReference>
<reference evidence="6 7" key="1">
    <citation type="submission" date="2020-01" db="EMBL/GenBank/DDBJ databases">
        <title>Draft Genome Sequence of Vibrio sp. strain OCN044, Isolated from a Healthy Coral at Palmyra Atoll.</title>
        <authorList>
            <person name="Videau P."/>
            <person name="Loughran R."/>
            <person name="Esquivel A."/>
            <person name="Deadmond M."/>
            <person name="Paddock B.E."/>
            <person name="Saw J.H."/>
            <person name="Ushijima B."/>
        </authorList>
    </citation>
    <scope>NUCLEOTIDE SEQUENCE [LARGE SCALE GENOMIC DNA]</scope>
    <source>
        <strain evidence="6 7">OCN044</strain>
    </source>
</reference>
<evidence type="ECO:0000313" key="7">
    <source>
        <dbReference type="Proteomes" id="UP000478571"/>
    </source>
</evidence>
<accession>A0A6L8M2M7</accession>
<dbReference type="InterPro" id="IPR036388">
    <property type="entry name" value="WH-like_DNA-bd_sf"/>
</dbReference>
<dbReference type="InterPro" id="IPR005119">
    <property type="entry name" value="LysR_subst-bd"/>
</dbReference>
<dbReference type="GO" id="GO:0003700">
    <property type="term" value="F:DNA-binding transcription factor activity"/>
    <property type="evidence" value="ECO:0007669"/>
    <property type="project" value="InterPro"/>
</dbReference>
<dbReference type="SUPFAM" id="SSF46785">
    <property type="entry name" value="Winged helix' DNA-binding domain"/>
    <property type="match status" value="1"/>
</dbReference>
<dbReference type="AlphaFoldDB" id="A0A6L8M2M7"/>
<comment type="caution">
    <text evidence="6">The sequence shown here is derived from an EMBL/GenBank/DDBJ whole genome shotgun (WGS) entry which is preliminary data.</text>
</comment>
<evidence type="ECO:0000256" key="3">
    <source>
        <dbReference type="ARBA" id="ARBA00023125"/>
    </source>
</evidence>
<feature type="domain" description="HTH lysR-type" evidence="5">
    <location>
        <begin position="8"/>
        <end position="65"/>
    </location>
</feature>
<dbReference type="Proteomes" id="UP000478571">
    <property type="component" value="Unassembled WGS sequence"/>
</dbReference>
<dbReference type="Gene3D" id="1.10.10.10">
    <property type="entry name" value="Winged helix-like DNA-binding domain superfamily/Winged helix DNA-binding domain"/>
    <property type="match status" value="1"/>
</dbReference>
<sequence>MFKSSEIPTIKSLRSFVSVAHHQSFSKAAKELHVTQGAVSKQITLLENMLGQALFERQINGIVLTPAGKQYLPKIMQALEIIQHASASLIQSDTTQEQLTIDVPPSFASLWLIDKVEEFRQIAPELQVKIRTREDTELKLAGEADIVLRCLPLSKHYEHSELIKRETLLLVGDVKTTCTDIESILSEHSLIPQTTRPQLWELFKSQYQCLDVSNYCQVGFEHFYLSLEAVKRGRGLALIPDFMLTKELEKGELVNPLGLSIKSGYGYYMSVPSYRLASRKVQLFHQWLVEQLA</sequence>
<evidence type="ECO:0000259" key="5">
    <source>
        <dbReference type="PROSITE" id="PS50931"/>
    </source>
</evidence>
<gene>
    <name evidence="6" type="ORF">GTG28_12470</name>
</gene>
<keyword evidence="2" id="KW-0805">Transcription regulation</keyword>
<dbReference type="Pfam" id="PF03466">
    <property type="entry name" value="LysR_substrate"/>
    <property type="match status" value="1"/>
</dbReference>
<dbReference type="PRINTS" id="PR00039">
    <property type="entry name" value="HTHLYSR"/>
</dbReference>
<keyword evidence="4" id="KW-0804">Transcription</keyword>
<dbReference type="GO" id="GO:0006351">
    <property type="term" value="P:DNA-templated transcription"/>
    <property type="evidence" value="ECO:0007669"/>
    <property type="project" value="TreeGrafter"/>
</dbReference>
<keyword evidence="3" id="KW-0238">DNA-binding</keyword>
<dbReference type="RefSeq" id="WP_160930283.1">
    <property type="nucleotide sequence ID" value="NZ_WWEU01000004.1"/>
</dbReference>
<dbReference type="FunFam" id="1.10.10.10:FF:000001">
    <property type="entry name" value="LysR family transcriptional regulator"/>
    <property type="match status" value="1"/>
</dbReference>
<dbReference type="Gene3D" id="3.40.190.10">
    <property type="entry name" value="Periplasmic binding protein-like II"/>
    <property type="match status" value="3"/>
</dbReference>
<dbReference type="EMBL" id="WWEU01000004">
    <property type="protein sequence ID" value="MYM60039.1"/>
    <property type="molecule type" value="Genomic_DNA"/>
</dbReference>